<proteinExistence type="predicted"/>
<dbReference type="EMBL" id="JBHTHU010000009">
    <property type="protein sequence ID" value="MFD0750919.1"/>
    <property type="molecule type" value="Genomic_DNA"/>
</dbReference>
<dbReference type="PANTHER" id="PTHR46233:SF3">
    <property type="entry name" value="HYDROXYACYLGLUTATHIONE HYDROLASE GLOC"/>
    <property type="match status" value="1"/>
</dbReference>
<feature type="domain" description="Metallo-beta-lactamase" evidence="6">
    <location>
        <begin position="57"/>
        <end position="247"/>
    </location>
</feature>
<dbReference type="Pfam" id="PF00753">
    <property type="entry name" value="Lactamase_B"/>
    <property type="match status" value="1"/>
</dbReference>
<keyword evidence="8" id="KW-1185">Reference proteome</keyword>
<evidence type="ECO:0000313" key="8">
    <source>
        <dbReference type="Proteomes" id="UP001596958"/>
    </source>
</evidence>
<protein>
    <submittedName>
        <fullName evidence="7">Subclass B3 metallo-beta-lactamase</fullName>
        <ecNumber evidence="7">3.5.2.6</ecNumber>
    </submittedName>
</protein>
<evidence type="ECO:0000313" key="7">
    <source>
        <dbReference type="EMBL" id="MFD0750919.1"/>
    </source>
</evidence>
<reference evidence="8" key="1">
    <citation type="journal article" date="2019" name="Int. J. Syst. Evol. Microbiol.">
        <title>The Global Catalogue of Microorganisms (GCM) 10K type strain sequencing project: providing services to taxonomists for standard genome sequencing and annotation.</title>
        <authorList>
            <consortium name="The Broad Institute Genomics Platform"/>
            <consortium name="The Broad Institute Genome Sequencing Center for Infectious Disease"/>
            <person name="Wu L."/>
            <person name="Ma J."/>
        </authorList>
    </citation>
    <scope>NUCLEOTIDE SEQUENCE [LARGE SCALE GENOMIC DNA]</scope>
    <source>
        <strain evidence="8">CCUG 63418</strain>
    </source>
</reference>
<keyword evidence="5" id="KW-0732">Signal</keyword>
<keyword evidence="2" id="KW-0479">Metal-binding</keyword>
<dbReference type="Proteomes" id="UP001596958">
    <property type="component" value="Unassembled WGS sequence"/>
</dbReference>
<evidence type="ECO:0000256" key="2">
    <source>
        <dbReference type="ARBA" id="ARBA00022723"/>
    </source>
</evidence>
<comment type="caution">
    <text evidence="7">The sequence shown here is derived from an EMBL/GenBank/DDBJ whole genome shotgun (WGS) entry which is preliminary data.</text>
</comment>
<dbReference type="InterPro" id="IPR036866">
    <property type="entry name" value="RibonucZ/Hydroxyglut_hydro"/>
</dbReference>
<dbReference type="InterPro" id="IPR001279">
    <property type="entry name" value="Metallo-B-lactamas"/>
</dbReference>
<keyword evidence="4" id="KW-0862">Zinc</keyword>
<dbReference type="NCBIfam" id="NF033105">
    <property type="entry name" value="bla_subclass_B3"/>
    <property type="match status" value="1"/>
</dbReference>
<evidence type="ECO:0000259" key="6">
    <source>
        <dbReference type="SMART" id="SM00849"/>
    </source>
</evidence>
<feature type="chain" id="PRO_5047029864" evidence="5">
    <location>
        <begin position="25"/>
        <end position="292"/>
    </location>
</feature>
<evidence type="ECO:0000256" key="4">
    <source>
        <dbReference type="ARBA" id="ARBA00022833"/>
    </source>
</evidence>
<accession>A0ABW2YXH0</accession>
<dbReference type="Gene3D" id="3.60.15.10">
    <property type="entry name" value="Ribonuclease Z/Hydroxyacylglutathione hydrolase-like"/>
    <property type="match status" value="1"/>
</dbReference>
<dbReference type="SMART" id="SM00849">
    <property type="entry name" value="Lactamase_B"/>
    <property type="match status" value="1"/>
</dbReference>
<keyword evidence="3 7" id="KW-0378">Hydrolase</keyword>
<feature type="signal peptide" evidence="5">
    <location>
        <begin position="1"/>
        <end position="24"/>
    </location>
</feature>
<gene>
    <name evidence="7" type="primary">bla</name>
    <name evidence="7" type="ORF">ACFQZS_12260</name>
</gene>
<name>A0ABW2YXH0_9SPHI</name>
<dbReference type="PANTHER" id="PTHR46233">
    <property type="entry name" value="HYDROXYACYLGLUTATHIONE HYDROLASE GLOC"/>
    <property type="match status" value="1"/>
</dbReference>
<dbReference type="InterPro" id="IPR051453">
    <property type="entry name" value="MBL_Glyoxalase_II"/>
</dbReference>
<organism evidence="7 8">
    <name type="scientific">Mucilaginibacter calamicampi</name>
    <dbReference type="NCBI Taxonomy" id="1302352"/>
    <lineage>
        <taxon>Bacteria</taxon>
        <taxon>Pseudomonadati</taxon>
        <taxon>Bacteroidota</taxon>
        <taxon>Sphingobacteriia</taxon>
        <taxon>Sphingobacteriales</taxon>
        <taxon>Sphingobacteriaceae</taxon>
        <taxon>Mucilaginibacter</taxon>
    </lineage>
</organism>
<sequence>MTLQFLKKAILLITLCCASLVTSAQVVKERATLTPNWVKLYKPFRIVGNLYYVGTYDLACYLIVTPQGNILINTGLAASTPVIKANIEELGFKLSDTKILLTTHAHYDHVGAMAEIKKLTGAKMMINEADASVLADGGVSDYAYGGEFPSFAPVKPDVLLKDGDKVKLGGTEITVINTYGHSKGANSFLLNVKDETKTWKVFIANMPTIIANQPFNAVPGYANISADYAHTLAALKAQTFDLWLASHADQMKMHSKRKPDDPYNPSAFADRAGYDAIIAGFDAAYQRKLKQQ</sequence>
<dbReference type="NCBIfam" id="NF012229">
    <property type="entry name" value="bla_class_B_core"/>
    <property type="match status" value="1"/>
</dbReference>
<evidence type="ECO:0000256" key="1">
    <source>
        <dbReference type="ARBA" id="ARBA00001947"/>
    </source>
</evidence>
<dbReference type="RefSeq" id="WP_377100618.1">
    <property type="nucleotide sequence ID" value="NZ_JBHTHU010000009.1"/>
</dbReference>
<comment type="cofactor">
    <cofactor evidence="1">
        <name>Zn(2+)</name>
        <dbReference type="ChEBI" id="CHEBI:29105"/>
    </cofactor>
</comment>
<evidence type="ECO:0000256" key="3">
    <source>
        <dbReference type="ARBA" id="ARBA00022801"/>
    </source>
</evidence>
<dbReference type="SUPFAM" id="SSF56281">
    <property type="entry name" value="Metallo-hydrolase/oxidoreductase"/>
    <property type="match status" value="1"/>
</dbReference>
<dbReference type="EC" id="3.5.2.6" evidence="7"/>
<dbReference type="GO" id="GO:0008800">
    <property type="term" value="F:beta-lactamase activity"/>
    <property type="evidence" value="ECO:0007669"/>
    <property type="project" value="UniProtKB-EC"/>
</dbReference>
<evidence type="ECO:0000256" key="5">
    <source>
        <dbReference type="SAM" id="SignalP"/>
    </source>
</evidence>